<evidence type="ECO:0000256" key="5">
    <source>
        <dbReference type="ARBA" id="ARBA00022827"/>
    </source>
</evidence>
<keyword evidence="5" id="KW-0285">Flavoprotein</keyword>
<dbReference type="Pfam" id="PF00037">
    <property type="entry name" value="Fer4"/>
    <property type="match status" value="2"/>
</dbReference>
<evidence type="ECO:0000256" key="4">
    <source>
        <dbReference type="ARBA" id="ARBA00022723"/>
    </source>
</evidence>
<evidence type="ECO:0000256" key="2">
    <source>
        <dbReference type="ARBA" id="ARBA00006561"/>
    </source>
</evidence>
<dbReference type="AlphaFoldDB" id="A0A523UX24"/>
<feature type="domain" description="4Fe-4S ferredoxin-type" evidence="9">
    <location>
        <begin position="86"/>
        <end position="115"/>
    </location>
</feature>
<keyword evidence="5" id="KW-0274">FAD</keyword>
<dbReference type="Gene3D" id="3.30.70.20">
    <property type="match status" value="3"/>
</dbReference>
<evidence type="ECO:0000256" key="8">
    <source>
        <dbReference type="ARBA" id="ARBA00023014"/>
    </source>
</evidence>
<organism evidence="10 11">
    <name type="scientific">candidate division TA06 bacterium</name>
    <dbReference type="NCBI Taxonomy" id="2250710"/>
    <lineage>
        <taxon>Bacteria</taxon>
        <taxon>Bacteria division TA06</taxon>
    </lineage>
</organism>
<dbReference type="GO" id="GO:0051539">
    <property type="term" value="F:4 iron, 4 sulfur cluster binding"/>
    <property type="evidence" value="ECO:0007669"/>
    <property type="project" value="UniProtKB-KW"/>
</dbReference>
<sequence>MSPKLVAAGRHRNIELVMNSEVLALEGEPGNFTLKVKRRAGYVDPGKCTGCGVCASNCPVEALDCYNAEMAVAPGIFVEYLQAVPLVYTINRDVCIGCGMCAEVCEANAVDYGQEDVEEEVKIGAVILAMGSEVFEASKDDEYGHGRFKNVVSCMEFERILSASGPFRGIIMRPSDGEEPEKIAFIQCVGSRDTRHGNDYCSAACCMYSVKESIIAKEHLPDLGVAIFYMDMRSYGKDFDKYVDMAKDKHGIRFIRGRVANVEEDSATKNLTLSCETDSGELIYEDFGMVVLSAGLCSTVYTKDTAEKLGLELNRFGFCRTDELSPLETSRPGVFVSGTFQGPKDIPETVMQSSGAAALSSALLSDVRGTELEKPSRIEETDIMGTGPRIGVFVCHCGINIAGYLDVKEVAKYAETLPNVVYVERNLFSCSQDAQEKIAETVKEKGLTRVVVASCTPRTHEPLFQETLEAAGLNRYLFSMANIRDQCSWVHMKQWDDATEKAKELVKMAVAKARLLSPLQRLQFDLIKRGLIIGGGVAGMTTALNLAGQGYEVCLVEREAELGGNLHHIYTTLSGSDPQAVLKKLREEIISNDKITVHTRANIKKIEGFVGNFRTTIGVDGKDVEFDHGAVIIATGGYEYKPKEFLYGQAKNVITQSELEEKLHEEDKSLLEGKTYVMIQCVGSRNEERPYCSRYCCGQAVKNGLEILKKNPDASIYILYRDIRTYGFREVYFKEARDKGIIFVRYEESDQPVVEEKKGKILVTVRDPIVGEEMGIPADYLILSSAVIPQADNDDFAKMLKVPLNDENFFLEAHMKLRPVDFATDGVFMAGLCHAPKYLDETIAQANAAASRAGVLLAQDKVEAEGTISHVDVAKCVACGVCETVCPYGAVKVVEKKTRGGVQRYAEVTAALCKGCGLCAASCRGSAIDIYGYANQDIAAMIDALA</sequence>
<dbReference type="Gene3D" id="3.50.50.60">
    <property type="entry name" value="FAD/NAD(P)-binding domain"/>
    <property type="match status" value="2"/>
</dbReference>
<dbReference type="PROSITE" id="PS00198">
    <property type="entry name" value="4FE4S_FER_1"/>
    <property type="match status" value="3"/>
</dbReference>
<dbReference type="InterPro" id="IPR023753">
    <property type="entry name" value="FAD/NAD-binding_dom"/>
</dbReference>
<dbReference type="GO" id="GO:0046872">
    <property type="term" value="F:metal ion binding"/>
    <property type="evidence" value="ECO:0007669"/>
    <property type="project" value="UniProtKB-KW"/>
</dbReference>
<dbReference type="GO" id="GO:0016491">
    <property type="term" value="F:oxidoreductase activity"/>
    <property type="evidence" value="ECO:0007669"/>
    <property type="project" value="UniProtKB-KW"/>
</dbReference>
<evidence type="ECO:0000259" key="9">
    <source>
        <dbReference type="PROSITE" id="PS51379"/>
    </source>
</evidence>
<evidence type="ECO:0000256" key="7">
    <source>
        <dbReference type="ARBA" id="ARBA00023004"/>
    </source>
</evidence>
<dbReference type="InterPro" id="IPR036188">
    <property type="entry name" value="FAD/NAD-bd_sf"/>
</dbReference>
<keyword evidence="7" id="KW-0408">Iron</keyword>
<name>A0A523UX24_UNCT6</name>
<reference evidence="10 11" key="1">
    <citation type="submission" date="2019-03" db="EMBL/GenBank/DDBJ databases">
        <title>Metabolic potential of uncultured bacteria and archaea associated with petroleum seepage in deep-sea sediments.</title>
        <authorList>
            <person name="Dong X."/>
            <person name="Hubert C."/>
        </authorList>
    </citation>
    <scope>NUCLEOTIDE SEQUENCE [LARGE SCALE GENOMIC DNA]</scope>
    <source>
        <strain evidence="10">E44_bin18</strain>
    </source>
</reference>
<dbReference type="InterPro" id="IPR017900">
    <property type="entry name" value="4Fe4S_Fe_S_CS"/>
</dbReference>
<evidence type="ECO:0000256" key="3">
    <source>
        <dbReference type="ARBA" id="ARBA00022485"/>
    </source>
</evidence>
<keyword evidence="3" id="KW-0004">4Fe-4S</keyword>
<comment type="caution">
    <text evidence="10">The sequence shown here is derived from an EMBL/GenBank/DDBJ whole genome shotgun (WGS) entry which is preliminary data.</text>
</comment>
<keyword evidence="4" id="KW-0479">Metal-binding</keyword>
<feature type="domain" description="4Fe-4S ferredoxin-type" evidence="9">
    <location>
        <begin position="867"/>
        <end position="896"/>
    </location>
</feature>
<dbReference type="PANTHER" id="PTHR43498">
    <property type="entry name" value="FERREDOXIN:COB-COM HETERODISULFIDE REDUCTASE SUBUNIT A"/>
    <property type="match status" value="1"/>
</dbReference>
<dbReference type="PROSITE" id="PS51379">
    <property type="entry name" value="4FE4S_FER_2"/>
    <property type="match status" value="4"/>
</dbReference>
<dbReference type="InterPro" id="IPR039650">
    <property type="entry name" value="HdrA-like"/>
</dbReference>
<evidence type="ECO:0000313" key="10">
    <source>
        <dbReference type="EMBL" id="TET46871.1"/>
    </source>
</evidence>
<dbReference type="Pfam" id="PF12838">
    <property type="entry name" value="Fer4_7"/>
    <property type="match status" value="1"/>
</dbReference>
<evidence type="ECO:0000313" key="11">
    <source>
        <dbReference type="Proteomes" id="UP000315525"/>
    </source>
</evidence>
<comment type="cofactor">
    <cofactor evidence="1">
        <name>FAD</name>
        <dbReference type="ChEBI" id="CHEBI:57692"/>
    </cofactor>
</comment>
<dbReference type="Pfam" id="PF07992">
    <property type="entry name" value="Pyr_redox_2"/>
    <property type="match status" value="1"/>
</dbReference>
<dbReference type="PANTHER" id="PTHR43498:SF1">
    <property type="entry name" value="COB--COM HETERODISULFIDE REDUCTASE IRON-SULFUR SUBUNIT A"/>
    <property type="match status" value="1"/>
</dbReference>
<keyword evidence="8" id="KW-0411">Iron-sulfur</keyword>
<keyword evidence="6" id="KW-0560">Oxidoreductase</keyword>
<proteinExistence type="inferred from homology"/>
<gene>
    <name evidence="10" type="ORF">E3J62_03040</name>
</gene>
<dbReference type="EMBL" id="SOJN01000040">
    <property type="protein sequence ID" value="TET46871.1"/>
    <property type="molecule type" value="Genomic_DNA"/>
</dbReference>
<dbReference type="SUPFAM" id="SSF51905">
    <property type="entry name" value="FAD/NAD(P)-binding domain"/>
    <property type="match status" value="1"/>
</dbReference>
<feature type="domain" description="4Fe-4S ferredoxin-type" evidence="9">
    <location>
        <begin position="904"/>
        <end position="933"/>
    </location>
</feature>
<dbReference type="SUPFAM" id="SSF51971">
    <property type="entry name" value="Nucleotide-binding domain"/>
    <property type="match status" value="1"/>
</dbReference>
<accession>A0A523UX24</accession>
<feature type="domain" description="4Fe-4S ferredoxin-type" evidence="9">
    <location>
        <begin position="39"/>
        <end position="68"/>
    </location>
</feature>
<evidence type="ECO:0000256" key="1">
    <source>
        <dbReference type="ARBA" id="ARBA00001974"/>
    </source>
</evidence>
<protein>
    <submittedName>
        <fullName evidence="10">CoB--CoM heterodisulfide reductase iron-sulfur subunit A family protein</fullName>
    </submittedName>
</protein>
<dbReference type="Proteomes" id="UP000315525">
    <property type="component" value="Unassembled WGS sequence"/>
</dbReference>
<dbReference type="SUPFAM" id="SSF54862">
    <property type="entry name" value="4Fe-4S ferredoxins"/>
    <property type="match status" value="2"/>
</dbReference>
<dbReference type="InterPro" id="IPR017896">
    <property type="entry name" value="4Fe4S_Fe-S-bd"/>
</dbReference>
<evidence type="ECO:0000256" key="6">
    <source>
        <dbReference type="ARBA" id="ARBA00023002"/>
    </source>
</evidence>
<comment type="similarity">
    <text evidence="2">Belongs to the HdrA family.</text>
</comment>